<proteinExistence type="predicted"/>
<feature type="region of interest" description="Disordered" evidence="1">
    <location>
        <begin position="183"/>
        <end position="206"/>
    </location>
</feature>
<protein>
    <submittedName>
        <fullName evidence="3">Uncharacterized protein</fullName>
    </submittedName>
</protein>
<name>A0A3N4HXL7_ASCIM</name>
<dbReference type="Proteomes" id="UP000275078">
    <property type="component" value="Unassembled WGS sequence"/>
</dbReference>
<feature type="transmembrane region" description="Helical" evidence="2">
    <location>
        <begin position="56"/>
        <end position="76"/>
    </location>
</feature>
<dbReference type="EMBL" id="ML119741">
    <property type="protein sequence ID" value="RPA76600.1"/>
    <property type="molecule type" value="Genomic_DNA"/>
</dbReference>
<keyword evidence="4" id="KW-1185">Reference proteome</keyword>
<evidence type="ECO:0000313" key="4">
    <source>
        <dbReference type="Proteomes" id="UP000275078"/>
    </source>
</evidence>
<gene>
    <name evidence="3" type="ORF">BJ508DRAFT_310910</name>
</gene>
<evidence type="ECO:0000256" key="2">
    <source>
        <dbReference type="SAM" id="Phobius"/>
    </source>
</evidence>
<keyword evidence="2" id="KW-0812">Transmembrane</keyword>
<evidence type="ECO:0000256" key="1">
    <source>
        <dbReference type="SAM" id="MobiDB-lite"/>
    </source>
</evidence>
<organism evidence="3 4">
    <name type="scientific">Ascobolus immersus RN42</name>
    <dbReference type="NCBI Taxonomy" id="1160509"/>
    <lineage>
        <taxon>Eukaryota</taxon>
        <taxon>Fungi</taxon>
        <taxon>Dikarya</taxon>
        <taxon>Ascomycota</taxon>
        <taxon>Pezizomycotina</taxon>
        <taxon>Pezizomycetes</taxon>
        <taxon>Pezizales</taxon>
        <taxon>Ascobolaceae</taxon>
        <taxon>Ascobolus</taxon>
    </lineage>
</organism>
<keyword evidence="2" id="KW-0472">Membrane</keyword>
<reference evidence="3 4" key="1">
    <citation type="journal article" date="2018" name="Nat. Ecol. Evol.">
        <title>Pezizomycetes genomes reveal the molecular basis of ectomycorrhizal truffle lifestyle.</title>
        <authorList>
            <person name="Murat C."/>
            <person name="Payen T."/>
            <person name="Noel B."/>
            <person name="Kuo A."/>
            <person name="Morin E."/>
            <person name="Chen J."/>
            <person name="Kohler A."/>
            <person name="Krizsan K."/>
            <person name="Balestrini R."/>
            <person name="Da Silva C."/>
            <person name="Montanini B."/>
            <person name="Hainaut M."/>
            <person name="Levati E."/>
            <person name="Barry K.W."/>
            <person name="Belfiori B."/>
            <person name="Cichocki N."/>
            <person name="Clum A."/>
            <person name="Dockter R.B."/>
            <person name="Fauchery L."/>
            <person name="Guy J."/>
            <person name="Iotti M."/>
            <person name="Le Tacon F."/>
            <person name="Lindquist E.A."/>
            <person name="Lipzen A."/>
            <person name="Malagnac F."/>
            <person name="Mello A."/>
            <person name="Molinier V."/>
            <person name="Miyauchi S."/>
            <person name="Poulain J."/>
            <person name="Riccioni C."/>
            <person name="Rubini A."/>
            <person name="Sitrit Y."/>
            <person name="Splivallo R."/>
            <person name="Traeger S."/>
            <person name="Wang M."/>
            <person name="Zifcakova L."/>
            <person name="Wipf D."/>
            <person name="Zambonelli A."/>
            <person name="Paolocci F."/>
            <person name="Nowrousian M."/>
            <person name="Ottonello S."/>
            <person name="Baldrian P."/>
            <person name="Spatafora J.W."/>
            <person name="Henrissat B."/>
            <person name="Nagy L.G."/>
            <person name="Aury J.M."/>
            <person name="Wincker P."/>
            <person name="Grigoriev I.V."/>
            <person name="Bonfante P."/>
            <person name="Martin F.M."/>
        </authorList>
    </citation>
    <scope>NUCLEOTIDE SEQUENCE [LARGE SCALE GENOMIC DNA]</scope>
    <source>
        <strain evidence="3 4">RN42</strain>
    </source>
</reference>
<dbReference type="AlphaFoldDB" id="A0A3N4HXL7"/>
<sequence length="206" mass="23202">MDDMVIYKRRRWISFHDPWHMARVNNSVHHPFGKRYPHLTSSSADDSKAISHKQTLNLALFFVTATFLAALPLLPYPTSAMDLRLSIGNPAISCISSLRLQDGSEPRSGHQRVPISKYLWPHTVEDTPIRIKELILVLAMITLSGISRQSYLQILTTLSAIAIPLGINELSPAPNCAQGRHITSQHWQDPVQRKQRRSVKPQSKAA</sequence>
<accession>A0A3N4HXL7</accession>
<keyword evidence="2" id="KW-1133">Transmembrane helix</keyword>
<evidence type="ECO:0000313" key="3">
    <source>
        <dbReference type="EMBL" id="RPA76600.1"/>
    </source>
</evidence>